<dbReference type="HOGENOM" id="CLU_033188_1_0_1"/>
<keyword evidence="7 8" id="KW-0067">ATP-binding</keyword>
<comment type="domain">
    <text evidence="8">The EXKPK motif is conserved in inositol-pentakisphosphate 2-kinases of both family 1 and 2.</text>
</comment>
<gene>
    <name evidence="9" type="ORF">M422DRAFT_30421</name>
</gene>
<evidence type="ECO:0000256" key="5">
    <source>
        <dbReference type="ARBA" id="ARBA00022741"/>
    </source>
</evidence>
<dbReference type="GO" id="GO:0005634">
    <property type="term" value="C:nucleus"/>
    <property type="evidence" value="ECO:0007669"/>
    <property type="project" value="TreeGrafter"/>
</dbReference>
<keyword evidence="6 8" id="KW-0418">Kinase</keyword>
<dbReference type="PANTHER" id="PTHR14456:SF2">
    <property type="entry name" value="INOSITOL-PENTAKISPHOSPHATE 2-KINASE"/>
    <property type="match status" value="1"/>
</dbReference>
<evidence type="ECO:0000256" key="1">
    <source>
        <dbReference type="ARBA" id="ARBA00001774"/>
    </source>
</evidence>
<organism evidence="9 10">
    <name type="scientific">Sphaerobolus stellatus (strain SS14)</name>
    <dbReference type="NCBI Taxonomy" id="990650"/>
    <lineage>
        <taxon>Eukaryota</taxon>
        <taxon>Fungi</taxon>
        <taxon>Dikarya</taxon>
        <taxon>Basidiomycota</taxon>
        <taxon>Agaricomycotina</taxon>
        <taxon>Agaricomycetes</taxon>
        <taxon>Phallomycetidae</taxon>
        <taxon>Geastrales</taxon>
        <taxon>Sphaerobolaceae</taxon>
        <taxon>Sphaerobolus</taxon>
    </lineage>
</organism>
<protein>
    <recommendedName>
        <fullName evidence="3 8">Inositol-pentakisphosphate 2-kinase</fullName>
        <ecNumber evidence="2 8">2.7.1.158</ecNumber>
    </recommendedName>
</protein>
<evidence type="ECO:0000256" key="6">
    <source>
        <dbReference type="ARBA" id="ARBA00022777"/>
    </source>
</evidence>
<dbReference type="PANTHER" id="PTHR14456">
    <property type="entry name" value="INOSITOL POLYPHOSPHATE KINASE 1"/>
    <property type="match status" value="1"/>
</dbReference>
<evidence type="ECO:0000256" key="2">
    <source>
        <dbReference type="ARBA" id="ARBA00012023"/>
    </source>
</evidence>
<comment type="function">
    <text evidence="8">Phosphorylates Ins(1,3,4,5,6)P5 at position 2 to form Ins(1,2,3,4,5,6)P6 (InsP6 or phytate).</text>
</comment>
<dbReference type="EMBL" id="KN837118">
    <property type="protein sequence ID" value="KIJ44280.1"/>
    <property type="molecule type" value="Genomic_DNA"/>
</dbReference>
<dbReference type="Gene3D" id="3.30.200.110">
    <property type="entry name" value="Inositol-pentakisphosphate 2-kinase, N-lobe"/>
    <property type="match status" value="1"/>
</dbReference>
<comment type="catalytic activity">
    <reaction evidence="1 8">
        <text>1D-myo-inositol 1,3,4,5,6-pentakisphosphate + ATP = 1D-myo-inositol hexakisphosphate + ADP + H(+)</text>
        <dbReference type="Rhea" id="RHEA:20313"/>
        <dbReference type="ChEBI" id="CHEBI:15378"/>
        <dbReference type="ChEBI" id="CHEBI:30616"/>
        <dbReference type="ChEBI" id="CHEBI:57733"/>
        <dbReference type="ChEBI" id="CHEBI:58130"/>
        <dbReference type="ChEBI" id="CHEBI:456216"/>
        <dbReference type="EC" id="2.7.1.158"/>
    </reaction>
</comment>
<dbReference type="GO" id="GO:0032958">
    <property type="term" value="P:inositol phosphate biosynthetic process"/>
    <property type="evidence" value="ECO:0007669"/>
    <property type="project" value="TreeGrafter"/>
</dbReference>
<dbReference type="Proteomes" id="UP000054279">
    <property type="component" value="Unassembled WGS sequence"/>
</dbReference>
<dbReference type="InterPro" id="IPR043001">
    <property type="entry name" value="IP5_2-K_N_lobe"/>
</dbReference>
<dbReference type="AlphaFoldDB" id="A0A0C9VYZ1"/>
<dbReference type="EC" id="2.7.1.158" evidence="2 8"/>
<keyword evidence="10" id="KW-1185">Reference proteome</keyword>
<evidence type="ECO:0000256" key="3">
    <source>
        <dbReference type="ARBA" id="ARBA00014846"/>
    </source>
</evidence>
<reference evidence="9 10" key="1">
    <citation type="submission" date="2014-06" db="EMBL/GenBank/DDBJ databases">
        <title>Evolutionary Origins and Diversification of the Mycorrhizal Mutualists.</title>
        <authorList>
            <consortium name="DOE Joint Genome Institute"/>
            <consortium name="Mycorrhizal Genomics Consortium"/>
            <person name="Kohler A."/>
            <person name="Kuo A."/>
            <person name="Nagy L.G."/>
            <person name="Floudas D."/>
            <person name="Copeland A."/>
            <person name="Barry K.W."/>
            <person name="Cichocki N."/>
            <person name="Veneault-Fourrey C."/>
            <person name="LaButti K."/>
            <person name="Lindquist E.A."/>
            <person name="Lipzen A."/>
            <person name="Lundell T."/>
            <person name="Morin E."/>
            <person name="Murat C."/>
            <person name="Riley R."/>
            <person name="Ohm R."/>
            <person name="Sun H."/>
            <person name="Tunlid A."/>
            <person name="Henrissat B."/>
            <person name="Grigoriev I.V."/>
            <person name="Hibbett D.S."/>
            <person name="Martin F."/>
        </authorList>
    </citation>
    <scope>NUCLEOTIDE SEQUENCE [LARGE SCALE GENOMIC DNA]</scope>
    <source>
        <strain evidence="9 10">SS14</strain>
    </source>
</reference>
<dbReference type="InterPro" id="IPR009286">
    <property type="entry name" value="Ins_P5_2-kin"/>
</dbReference>
<evidence type="ECO:0000313" key="10">
    <source>
        <dbReference type="Proteomes" id="UP000054279"/>
    </source>
</evidence>
<proteinExistence type="predicted"/>
<name>A0A0C9VYZ1_SPHS4</name>
<keyword evidence="4 8" id="KW-0808">Transferase</keyword>
<dbReference type="GO" id="GO:0035299">
    <property type="term" value="F:inositol-1,3,4,5,6-pentakisphosphate 2-kinase activity"/>
    <property type="evidence" value="ECO:0007669"/>
    <property type="project" value="UniProtKB-EC"/>
</dbReference>
<evidence type="ECO:0000256" key="7">
    <source>
        <dbReference type="ARBA" id="ARBA00022840"/>
    </source>
</evidence>
<evidence type="ECO:0000313" key="9">
    <source>
        <dbReference type="EMBL" id="KIJ44280.1"/>
    </source>
</evidence>
<dbReference type="Pfam" id="PF06090">
    <property type="entry name" value="Ins_P5_2-kin"/>
    <property type="match status" value="1"/>
</dbReference>
<dbReference type="GO" id="GO:0005524">
    <property type="term" value="F:ATP binding"/>
    <property type="evidence" value="ECO:0007669"/>
    <property type="project" value="UniProtKB-KW"/>
</dbReference>
<evidence type="ECO:0000256" key="8">
    <source>
        <dbReference type="RuleBase" id="RU364126"/>
    </source>
</evidence>
<accession>A0A0C9VYZ1</accession>
<evidence type="ECO:0000256" key="4">
    <source>
        <dbReference type="ARBA" id="ARBA00022679"/>
    </source>
</evidence>
<dbReference type="OrthoDB" id="272370at2759"/>
<keyword evidence="5 8" id="KW-0547">Nucleotide-binding</keyword>
<sequence>MVRPTSPAASIVLQALTTSMTVLQDSKFYPDVTETDPTKDWLYLSEGGATIVFSYSGLPHSEYTGKVLRLRKVPRHLSGRPVSDNTQEEPDDPSIIFQERVTSTLIPSEYLPKLQAVKVSPQWLQKLEEVAVAQRPIERSSKDSIDTTRRKGVLATDLVGGQGWAVEIKPKWGFLPSSMHLSAFTLPLKTQYCRYCMHSHLKGTLGEADSPRYCPLDLYSGDEARVRTALRSLWDMWIRSMGKANNLRLFNEGKAVNPTDGETMVNLFQKLHGTHQVFNLEQFCGAFVEAAFPLIMKDLISILGRLQRTLDPLDIEGLRELWGRQYQAIHIGEGEPEPTLGDWESFIQKYISGDDSSLRYHLLAYLLSATFKDCSVILRLHPEGDIKDTITVIDLDPKELTRLPKWFTLDQEIVRNFVGVASQHPVCIDGNRLQH</sequence>